<dbReference type="AlphaFoldDB" id="A0A2T0B0L1"/>
<accession>A0A2T0B0L1</accession>
<name>A0A2T0B0L1_9CLOT</name>
<gene>
    <name evidence="2" type="primary">pgdA_4</name>
    <name evidence="2" type="ORF">CLLI_28330</name>
</gene>
<dbReference type="RefSeq" id="WP_106064839.1">
    <property type="nucleotide sequence ID" value="NZ_PVXO01000073.1"/>
</dbReference>
<dbReference type="Pfam" id="PF01522">
    <property type="entry name" value="Polysacc_deac_1"/>
    <property type="match status" value="1"/>
</dbReference>
<keyword evidence="2" id="KW-0378">Hydrolase</keyword>
<proteinExistence type="predicted"/>
<dbReference type="InterPro" id="IPR002509">
    <property type="entry name" value="NODB_dom"/>
</dbReference>
<dbReference type="InterPro" id="IPR050248">
    <property type="entry name" value="Polysacc_deacetylase_ArnD"/>
</dbReference>
<evidence type="ECO:0000313" key="2">
    <source>
        <dbReference type="EMBL" id="PRR76899.1"/>
    </source>
</evidence>
<reference evidence="2 3" key="1">
    <citation type="submission" date="2018-03" db="EMBL/GenBank/DDBJ databases">
        <title>Genome sequence of Clostridium liquoris DSM 100320.</title>
        <authorList>
            <person name="Poehlein A."/>
            <person name="Daniel R."/>
        </authorList>
    </citation>
    <scope>NUCLEOTIDE SEQUENCE [LARGE SCALE GENOMIC DNA]</scope>
    <source>
        <strain evidence="2 3">DSM 100320</strain>
    </source>
</reference>
<evidence type="ECO:0000259" key="1">
    <source>
        <dbReference type="PROSITE" id="PS51677"/>
    </source>
</evidence>
<dbReference type="PANTHER" id="PTHR10587:SF125">
    <property type="entry name" value="POLYSACCHARIDE DEACETYLASE YHEN-RELATED"/>
    <property type="match status" value="1"/>
</dbReference>
<evidence type="ECO:0000313" key="3">
    <source>
        <dbReference type="Proteomes" id="UP000239706"/>
    </source>
</evidence>
<dbReference type="CDD" id="cd10944">
    <property type="entry name" value="CE4_SmPgdA_like"/>
    <property type="match status" value="1"/>
</dbReference>
<dbReference type="SUPFAM" id="SSF88713">
    <property type="entry name" value="Glycoside hydrolase/deacetylase"/>
    <property type="match status" value="1"/>
</dbReference>
<dbReference type="PROSITE" id="PS51677">
    <property type="entry name" value="NODB"/>
    <property type="match status" value="1"/>
</dbReference>
<dbReference type="GO" id="GO:0016810">
    <property type="term" value="F:hydrolase activity, acting on carbon-nitrogen (but not peptide) bonds"/>
    <property type="evidence" value="ECO:0007669"/>
    <property type="project" value="InterPro"/>
</dbReference>
<comment type="caution">
    <text evidence="2">The sequence shown here is derived from an EMBL/GenBank/DDBJ whole genome shotgun (WGS) entry which is preliminary data.</text>
</comment>
<protein>
    <submittedName>
        <fullName evidence="2">Peptidoglycan-N-acetylglucosamine deacetylase</fullName>
        <ecNumber evidence="2">3.5.1.104</ecNumber>
    </submittedName>
</protein>
<dbReference type="InterPro" id="IPR011330">
    <property type="entry name" value="Glyco_hydro/deAcase_b/a-brl"/>
</dbReference>
<dbReference type="GO" id="GO:0005975">
    <property type="term" value="P:carbohydrate metabolic process"/>
    <property type="evidence" value="ECO:0007669"/>
    <property type="project" value="InterPro"/>
</dbReference>
<sequence>MNRQYKQGKFKKTMGLFIWFLVLFSIGFLAGSHAGKKNSVVVSAVKNNEDIKNHSQKNNNIVEKTNESKVENNIPKSEEKLQPVLDPYKPDGKKIVYLTFDDGPSANVTPEILDILKTYNVKATFFLIGKMANQNSALVKRENKEGHSVCIHTYSHDYNQIYSSTESFLNDIRKCDNVIKSILGENYDNKLIRFPGGSFGNRMNPFKEAVKESEYRYIDWNALNGDAEANCVPADRLLSRLEETAAGQEHLVILMHDAPAKETTAQALPSIIEYLKSQGYEFRPLY</sequence>
<dbReference type="Proteomes" id="UP000239706">
    <property type="component" value="Unassembled WGS sequence"/>
</dbReference>
<dbReference type="Gene3D" id="3.20.20.370">
    <property type="entry name" value="Glycoside hydrolase/deacetylase"/>
    <property type="match status" value="1"/>
</dbReference>
<dbReference type="EMBL" id="PVXO01000073">
    <property type="protein sequence ID" value="PRR76899.1"/>
    <property type="molecule type" value="Genomic_DNA"/>
</dbReference>
<feature type="domain" description="NodB homology" evidence="1">
    <location>
        <begin position="94"/>
        <end position="283"/>
    </location>
</feature>
<dbReference type="PANTHER" id="PTHR10587">
    <property type="entry name" value="GLYCOSYL TRANSFERASE-RELATED"/>
    <property type="match status" value="1"/>
</dbReference>
<dbReference type="OrthoDB" id="258610at2"/>
<dbReference type="EC" id="3.5.1.104" evidence="2"/>
<keyword evidence="3" id="KW-1185">Reference proteome</keyword>
<organism evidence="2 3">
    <name type="scientific">Clostridium liquoris</name>
    <dbReference type="NCBI Taxonomy" id="1289519"/>
    <lineage>
        <taxon>Bacteria</taxon>
        <taxon>Bacillati</taxon>
        <taxon>Bacillota</taxon>
        <taxon>Clostridia</taxon>
        <taxon>Eubacteriales</taxon>
        <taxon>Clostridiaceae</taxon>
        <taxon>Clostridium</taxon>
    </lineage>
</organism>